<reference evidence="10 11" key="1">
    <citation type="journal article" date="2021" name="Sci. Rep.">
        <title>The distribution of antibiotic resistance genes in chicken gut microbiota commensals.</title>
        <authorList>
            <person name="Juricova H."/>
            <person name="Matiasovicova J."/>
            <person name="Kubasova T."/>
            <person name="Cejkova D."/>
            <person name="Rychlik I."/>
        </authorList>
    </citation>
    <scope>NUCLEOTIDE SEQUENCE [LARGE SCALE GENOMIC DNA]</scope>
    <source>
        <strain evidence="10 11">An770</strain>
    </source>
</reference>
<evidence type="ECO:0000256" key="7">
    <source>
        <dbReference type="ARBA" id="ARBA00022801"/>
    </source>
</evidence>
<keyword evidence="8 9" id="KW-0862">Zinc</keyword>
<dbReference type="Gene3D" id="3.40.390.30">
    <property type="entry name" value="Metalloproteases ('zincins'), catalytic domain"/>
    <property type="match status" value="1"/>
</dbReference>
<feature type="binding site" evidence="9">
    <location>
        <position position="130"/>
    </location>
    <ligand>
        <name>Zn(2+)</name>
        <dbReference type="ChEBI" id="CHEBI:29105"/>
        <note>catalytic</note>
    </ligand>
</feature>
<keyword evidence="6 9" id="KW-0255">Endonuclease</keyword>
<name>A0ABS2EIH8_9FIRM</name>
<evidence type="ECO:0000313" key="11">
    <source>
        <dbReference type="Proteomes" id="UP000775686"/>
    </source>
</evidence>
<keyword evidence="3 9" id="KW-0698">rRNA processing</keyword>
<dbReference type="PANTHER" id="PTHR46986:SF1">
    <property type="entry name" value="ENDORIBONUCLEASE YBEY, CHLOROPLASTIC"/>
    <property type="match status" value="1"/>
</dbReference>
<evidence type="ECO:0000256" key="4">
    <source>
        <dbReference type="ARBA" id="ARBA00022722"/>
    </source>
</evidence>
<dbReference type="InterPro" id="IPR020549">
    <property type="entry name" value="YbeY_CS"/>
</dbReference>
<evidence type="ECO:0000256" key="1">
    <source>
        <dbReference type="ARBA" id="ARBA00010875"/>
    </source>
</evidence>
<dbReference type="HAMAP" id="MF_00009">
    <property type="entry name" value="Endoribonucl_YbeY"/>
    <property type="match status" value="1"/>
</dbReference>
<dbReference type="Proteomes" id="UP000775686">
    <property type="component" value="Unassembled WGS sequence"/>
</dbReference>
<dbReference type="Pfam" id="PF02130">
    <property type="entry name" value="YbeY"/>
    <property type="match status" value="1"/>
</dbReference>
<dbReference type="PANTHER" id="PTHR46986">
    <property type="entry name" value="ENDORIBONUCLEASE YBEY, CHLOROPLASTIC"/>
    <property type="match status" value="1"/>
</dbReference>
<evidence type="ECO:0000256" key="2">
    <source>
        <dbReference type="ARBA" id="ARBA00022517"/>
    </source>
</evidence>
<keyword evidence="7 9" id="KW-0378">Hydrolase</keyword>
<comment type="similarity">
    <text evidence="1 9">Belongs to the endoribonuclease YbeY family.</text>
</comment>
<dbReference type="PROSITE" id="PS01306">
    <property type="entry name" value="UPF0054"/>
    <property type="match status" value="1"/>
</dbReference>
<comment type="subcellular location">
    <subcellularLocation>
        <location evidence="9">Cytoplasm</location>
    </subcellularLocation>
</comment>
<evidence type="ECO:0000256" key="3">
    <source>
        <dbReference type="ARBA" id="ARBA00022552"/>
    </source>
</evidence>
<sequence length="173" mass="20119">MTIYLEEESEIRLPVDCRKTAEQVVEETLDYEGFPYEAEVEILLTDNESIREMNREQRGIDRPTDVLSFPMIDYETAGEFDFLEERPDCFHPETGEALLGDIVISKEKVLSQAEEYGHSPLREYAFLIAHSMLHLLGYDHMEEQERVIMEKKQNEILERLGISRSGTAKDETK</sequence>
<feature type="binding site" evidence="9">
    <location>
        <position position="140"/>
    </location>
    <ligand>
        <name>Zn(2+)</name>
        <dbReference type="ChEBI" id="CHEBI:29105"/>
        <note>catalytic</note>
    </ligand>
</feature>
<dbReference type="SUPFAM" id="SSF55486">
    <property type="entry name" value="Metalloproteases ('zincins'), catalytic domain"/>
    <property type="match status" value="1"/>
</dbReference>
<dbReference type="EMBL" id="JACJKH010000020">
    <property type="protein sequence ID" value="MBM6744845.1"/>
    <property type="molecule type" value="Genomic_DNA"/>
</dbReference>
<keyword evidence="4 9" id="KW-0540">Nuclease</keyword>
<keyword evidence="5 9" id="KW-0479">Metal-binding</keyword>
<keyword evidence="9" id="KW-0963">Cytoplasm</keyword>
<comment type="cofactor">
    <cofactor evidence="9">
        <name>Zn(2+)</name>
        <dbReference type="ChEBI" id="CHEBI:29105"/>
    </cofactor>
    <text evidence="9">Binds 1 zinc ion.</text>
</comment>
<keyword evidence="2 9" id="KW-0690">Ribosome biogenesis</keyword>
<evidence type="ECO:0000256" key="8">
    <source>
        <dbReference type="ARBA" id="ARBA00022833"/>
    </source>
</evidence>
<comment type="caution">
    <text evidence="10">The sequence shown here is derived from an EMBL/GenBank/DDBJ whole genome shotgun (WGS) entry which is preliminary data.</text>
</comment>
<protein>
    <recommendedName>
        <fullName evidence="9">Endoribonuclease YbeY</fullName>
        <ecNumber evidence="9">3.1.-.-</ecNumber>
    </recommendedName>
</protein>
<dbReference type="InterPro" id="IPR002036">
    <property type="entry name" value="YbeY"/>
</dbReference>
<comment type="function">
    <text evidence="9">Single strand-specific metallo-endoribonuclease involved in late-stage 70S ribosome quality control and in maturation of the 3' terminus of the 16S rRNA.</text>
</comment>
<evidence type="ECO:0000256" key="6">
    <source>
        <dbReference type="ARBA" id="ARBA00022759"/>
    </source>
</evidence>
<dbReference type="NCBIfam" id="TIGR00043">
    <property type="entry name" value="rRNA maturation RNase YbeY"/>
    <property type="match status" value="1"/>
</dbReference>
<gene>
    <name evidence="9 10" type="primary">ybeY</name>
    <name evidence="10" type="ORF">H6A32_11115</name>
</gene>
<evidence type="ECO:0000256" key="5">
    <source>
        <dbReference type="ARBA" id="ARBA00022723"/>
    </source>
</evidence>
<keyword evidence="11" id="KW-1185">Reference proteome</keyword>
<organism evidence="10 11">
    <name type="scientific">Drancourtella massiliensis</name>
    <dbReference type="NCBI Taxonomy" id="1632013"/>
    <lineage>
        <taxon>Bacteria</taxon>
        <taxon>Bacillati</taxon>
        <taxon>Bacillota</taxon>
        <taxon>Clostridia</taxon>
        <taxon>Eubacteriales</taxon>
        <taxon>Oscillospiraceae</taxon>
        <taxon>Drancourtella</taxon>
    </lineage>
</organism>
<dbReference type="RefSeq" id="WP_204864363.1">
    <property type="nucleotide sequence ID" value="NZ_JACJKH010000020.1"/>
</dbReference>
<dbReference type="InterPro" id="IPR023091">
    <property type="entry name" value="MetalPrtase_cat_dom_sf_prd"/>
</dbReference>
<dbReference type="EC" id="3.1.-.-" evidence="9"/>
<feature type="binding site" evidence="9">
    <location>
        <position position="134"/>
    </location>
    <ligand>
        <name>Zn(2+)</name>
        <dbReference type="ChEBI" id="CHEBI:29105"/>
        <note>catalytic</note>
    </ligand>
</feature>
<evidence type="ECO:0000256" key="9">
    <source>
        <dbReference type="HAMAP-Rule" id="MF_00009"/>
    </source>
</evidence>
<evidence type="ECO:0000313" key="10">
    <source>
        <dbReference type="EMBL" id="MBM6744845.1"/>
    </source>
</evidence>
<proteinExistence type="inferred from homology"/>
<accession>A0ABS2EIH8</accession>